<feature type="compositionally biased region" description="Low complexity" evidence="1">
    <location>
        <begin position="71"/>
        <end position="83"/>
    </location>
</feature>
<feature type="region of interest" description="Disordered" evidence="1">
    <location>
        <begin position="58"/>
        <end position="83"/>
    </location>
</feature>
<keyword evidence="4" id="KW-1185">Reference proteome</keyword>
<reference evidence="3 4" key="1">
    <citation type="journal article" date="2012" name="Genome Biol.">
        <title>Genome and low-iron response of an oceanic diatom adapted to chronic iron limitation.</title>
        <authorList>
            <person name="Lommer M."/>
            <person name="Specht M."/>
            <person name="Roy A.S."/>
            <person name="Kraemer L."/>
            <person name="Andreson R."/>
            <person name="Gutowska M.A."/>
            <person name="Wolf J."/>
            <person name="Bergner S.V."/>
            <person name="Schilhabel M.B."/>
            <person name="Klostermeier U.C."/>
            <person name="Beiko R.G."/>
            <person name="Rosenstiel P."/>
            <person name="Hippler M."/>
            <person name="Laroche J."/>
        </authorList>
    </citation>
    <scope>NUCLEOTIDE SEQUENCE [LARGE SCALE GENOMIC DNA]</scope>
    <source>
        <strain evidence="3 4">CCMP1005</strain>
    </source>
</reference>
<proteinExistence type="predicted"/>
<accession>K0RB91</accession>
<comment type="caution">
    <text evidence="3">The sequence shown here is derived from an EMBL/GenBank/DDBJ whole genome shotgun (WGS) entry which is preliminary data.</text>
</comment>
<dbReference type="EMBL" id="AGNL01047810">
    <property type="protein sequence ID" value="EJK46351.1"/>
    <property type="molecule type" value="Genomic_DNA"/>
</dbReference>
<feature type="chain" id="PRO_5003840132" evidence="2">
    <location>
        <begin position="19"/>
        <end position="128"/>
    </location>
</feature>
<organism evidence="3 4">
    <name type="scientific">Thalassiosira oceanica</name>
    <name type="common">Marine diatom</name>
    <dbReference type="NCBI Taxonomy" id="159749"/>
    <lineage>
        <taxon>Eukaryota</taxon>
        <taxon>Sar</taxon>
        <taxon>Stramenopiles</taxon>
        <taxon>Ochrophyta</taxon>
        <taxon>Bacillariophyta</taxon>
        <taxon>Coscinodiscophyceae</taxon>
        <taxon>Thalassiosirophycidae</taxon>
        <taxon>Thalassiosirales</taxon>
        <taxon>Thalassiosiraceae</taxon>
        <taxon>Thalassiosira</taxon>
    </lineage>
</organism>
<evidence type="ECO:0000313" key="3">
    <source>
        <dbReference type="EMBL" id="EJK46351.1"/>
    </source>
</evidence>
<protein>
    <submittedName>
        <fullName evidence="3">Uncharacterized protein</fullName>
    </submittedName>
</protein>
<dbReference type="AlphaFoldDB" id="K0RB91"/>
<evidence type="ECO:0000256" key="1">
    <source>
        <dbReference type="SAM" id="MobiDB-lite"/>
    </source>
</evidence>
<feature type="signal peptide" evidence="2">
    <location>
        <begin position="1"/>
        <end position="18"/>
    </location>
</feature>
<evidence type="ECO:0000256" key="2">
    <source>
        <dbReference type="SAM" id="SignalP"/>
    </source>
</evidence>
<sequence length="128" mass="12670">MKSLLLPAAALLLAPATAFQAPRCAAPVRATVRHTCGASPSLSPGPLIVPTAALRSSASSDALPDAEEPVATNGATTAATTGGGTATMTNEIFNLVKSIVGAGVLSLPAGEFCDDAIHHPVSSRPLTA</sequence>
<gene>
    <name evidence="3" type="ORF">THAOC_34981</name>
</gene>
<keyword evidence="2" id="KW-0732">Signal</keyword>
<evidence type="ECO:0000313" key="4">
    <source>
        <dbReference type="Proteomes" id="UP000266841"/>
    </source>
</evidence>
<dbReference type="Proteomes" id="UP000266841">
    <property type="component" value="Unassembled WGS sequence"/>
</dbReference>
<name>K0RB91_THAOC</name>